<name>D9PNK8_9ZZZZ</name>
<evidence type="ECO:0000256" key="6">
    <source>
        <dbReference type="ARBA" id="ARBA00022842"/>
    </source>
</evidence>
<keyword evidence="2" id="KW-1003">Cell membrane</keyword>
<dbReference type="InterPro" id="IPR006068">
    <property type="entry name" value="ATPase_P-typ_cation-transptr_C"/>
</dbReference>
<dbReference type="PANTHER" id="PTHR43294">
    <property type="entry name" value="SODIUM/POTASSIUM-TRANSPORTING ATPASE SUBUNIT ALPHA"/>
    <property type="match status" value="1"/>
</dbReference>
<keyword evidence="6" id="KW-0460">Magnesium</keyword>
<dbReference type="Pfam" id="PF00689">
    <property type="entry name" value="Cation_ATPase_C"/>
    <property type="match status" value="1"/>
</dbReference>
<gene>
    <name evidence="12" type="primary">pacL</name>
    <name evidence="12" type="ORF">LDC_3141</name>
</gene>
<keyword evidence="8 10" id="KW-1133">Transmembrane helix</keyword>
<dbReference type="PANTHER" id="PTHR43294:SF21">
    <property type="entry name" value="CATION TRANSPORTING ATPASE"/>
    <property type="match status" value="1"/>
</dbReference>
<comment type="subcellular location">
    <subcellularLocation>
        <location evidence="1">Cell membrane</location>
        <topology evidence="1">Multi-pass membrane protein</topology>
    </subcellularLocation>
</comment>
<keyword evidence="5" id="KW-0067">ATP-binding</keyword>
<dbReference type="PRINTS" id="PR00119">
    <property type="entry name" value="CATATPASE"/>
</dbReference>
<feature type="transmembrane region" description="Helical" evidence="10">
    <location>
        <begin position="189"/>
        <end position="208"/>
    </location>
</feature>
<dbReference type="SUPFAM" id="SSF81665">
    <property type="entry name" value="Calcium ATPase, transmembrane domain M"/>
    <property type="match status" value="1"/>
</dbReference>
<evidence type="ECO:0000256" key="1">
    <source>
        <dbReference type="ARBA" id="ARBA00004651"/>
    </source>
</evidence>
<evidence type="ECO:0000256" key="5">
    <source>
        <dbReference type="ARBA" id="ARBA00022840"/>
    </source>
</evidence>
<dbReference type="InterPro" id="IPR036412">
    <property type="entry name" value="HAD-like_sf"/>
</dbReference>
<evidence type="ECO:0000256" key="7">
    <source>
        <dbReference type="ARBA" id="ARBA00022967"/>
    </source>
</evidence>
<dbReference type="GO" id="GO:0005886">
    <property type="term" value="C:plasma membrane"/>
    <property type="evidence" value="ECO:0007669"/>
    <property type="project" value="UniProtKB-SubCell"/>
</dbReference>
<sequence length="292" mass="32140">RVYSRVAPEQKLKIVRALQDKGHFVAMTGDGVNDAPALKAADIGVSMGITGTDVAKEASSIILLDDNFATIVKAVREGRKIYDNIRKFIKYLLTTNSGEIWTLFLAPFLGLPIPLQPIHILWINLVTDGLPALALSMEPEEHNVMMRPPRHPGESVFSGGLGYHAVWVGLLMAGVVLSLQAWAIHTGDAHWQTMVFATLCLLQLGHVLAIRSEKQSLFVQGIFTNKPLLLSVAATFLLQIATIYLPFLNPVFKTVPLTIKEFGIVLVLSTSVFIAVEIEKLFKHKLNVKKEA</sequence>
<keyword evidence="4" id="KW-0547">Nucleotide-binding</keyword>
<dbReference type="GO" id="GO:0005524">
    <property type="term" value="F:ATP binding"/>
    <property type="evidence" value="ECO:0007669"/>
    <property type="project" value="UniProtKB-KW"/>
</dbReference>
<dbReference type="InterPro" id="IPR001757">
    <property type="entry name" value="P_typ_ATPase"/>
</dbReference>
<feature type="transmembrane region" description="Helical" evidence="10">
    <location>
        <begin position="228"/>
        <end position="247"/>
    </location>
</feature>
<evidence type="ECO:0000256" key="2">
    <source>
        <dbReference type="ARBA" id="ARBA00022475"/>
    </source>
</evidence>
<evidence type="ECO:0000259" key="11">
    <source>
        <dbReference type="Pfam" id="PF00689"/>
    </source>
</evidence>
<dbReference type="AlphaFoldDB" id="D9PNK8"/>
<evidence type="ECO:0000256" key="3">
    <source>
        <dbReference type="ARBA" id="ARBA00022692"/>
    </source>
</evidence>
<evidence type="ECO:0000256" key="9">
    <source>
        <dbReference type="ARBA" id="ARBA00023136"/>
    </source>
</evidence>
<evidence type="ECO:0000256" key="8">
    <source>
        <dbReference type="ARBA" id="ARBA00022989"/>
    </source>
</evidence>
<dbReference type="GO" id="GO:0016887">
    <property type="term" value="F:ATP hydrolysis activity"/>
    <property type="evidence" value="ECO:0007669"/>
    <property type="project" value="InterPro"/>
</dbReference>
<dbReference type="PRINTS" id="PR00120">
    <property type="entry name" value="HATPASE"/>
</dbReference>
<evidence type="ECO:0000256" key="10">
    <source>
        <dbReference type="SAM" id="Phobius"/>
    </source>
</evidence>
<evidence type="ECO:0000313" key="12">
    <source>
        <dbReference type="EMBL" id="EFK94852.1"/>
    </source>
</evidence>
<feature type="transmembrane region" description="Helical" evidence="10">
    <location>
        <begin position="262"/>
        <end position="282"/>
    </location>
</feature>
<protein>
    <submittedName>
        <fullName evidence="12">Cation transporting ATPase</fullName>
    </submittedName>
</protein>
<keyword evidence="9 10" id="KW-0472">Membrane</keyword>
<keyword evidence="3 10" id="KW-0812">Transmembrane</keyword>
<dbReference type="NCBIfam" id="TIGR01494">
    <property type="entry name" value="ATPase_P-type"/>
    <property type="match status" value="1"/>
</dbReference>
<dbReference type="InterPro" id="IPR023298">
    <property type="entry name" value="ATPase_P-typ_TM_dom_sf"/>
</dbReference>
<dbReference type="Pfam" id="PF00702">
    <property type="entry name" value="Hydrolase"/>
    <property type="match status" value="1"/>
</dbReference>
<dbReference type="InterPro" id="IPR050510">
    <property type="entry name" value="Cation_transp_ATPase_P-type"/>
</dbReference>
<comment type="caution">
    <text evidence="12">The sequence shown here is derived from an EMBL/GenBank/DDBJ whole genome shotgun (WGS) entry which is preliminary data.</text>
</comment>
<dbReference type="Gene3D" id="1.20.1110.10">
    <property type="entry name" value="Calcium-transporting ATPase, transmembrane domain"/>
    <property type="match status" value="2"/>
</dbReference>
<keyword evidence="7" id="KW-1278">Translocase</keyword>
<dbReference type="SUPFAM" id="SSF56784">
    <property type="entry name" value="HAD-like"/>
    <property type="match status" value="1"/>
</dbReference>
<feature type="transmembrane region" description="Helical" evidence="10">
    <location>
        <begin position="156"/>
        <end position="183"/>
    </location>
</feature>
<reference evidence="12" key="1">
    <citation type="submission" date="2010-07" db="EMBL/GenBank/DDBJ databases">
        <authorList>
            <consortium name="CONSOLIDER consortium CSD2007-00005"/>
            <person name="Guazzaroni M.-E."/>
            <person name="Richter M."/>
            <person name="Garcia-Salamanca A."/>
            <person name="Yarza P."/>
            <person name="Ferrer M."/>
        </authorList>
    </citation>
    <scope>NUCLEOTIDE SEQUENCE</scope>
</reference>
<dbReference type="EMBL" id="ADZX01000975">
    <property type="protein sequence ID" value="EFK94852.1"/>
    <property type="molecule type" value="Genomic_DNA"/>
</dbReference>
<organism evidence="12">
    <name type="scientific">sediment metagenome</name>
    <dbReference type="NCBI Taxonomy" id="749907"/>
    <lineage>
        <taxon>unclassified sequences</taxon>
        <taxon>metagenomes</taxon>
        <taxon>ecological metagenomes</taxon>
    </lineage>
</organism>
<feature type="domain" description="Cation-transporting P-type ATPase C-terminal" evidence="11">
    <location>
        <begin position="112"/>
        <end position="282"/>
    </location>
</feature>
<dbReference type="FunFam" id="1.20.1110.10:FF:000065">
    <property type="entry name" value="Sarcoplasmic/endoplasmic reticulum calcium ATPase 1"/>
    <property type="match status" value="1"/>
</dbReference>
<proteinExistence type="predicted"/>
<reference evidence="12" key="2">
    <citation type="journal article" date="2011" name="Microb. Ecol.">
        <title>Taxonomic and Functional Metagenomic Profiling of the Microbial Community in the Anoxic Sediment of a Sub-saline Shallow Lake (Laguna de Carrizo, Central Spain).</title>
        <authorList>
            <person name="Ferrer M."/>
            <person name="Guazzaroni M.E."/>
            <person name="Richter M."/>
            <person name="Garcia-Salamanca A."/>
            <person name="Yarza P."/>
            <person name="Suarez-Suarez A."/>
            <person name="Solano J."/>
            <person name="Alcaide M."/>
            <person name="van Dillewijn P."/>
            <person name="Molina-Henares M.A."/>
            <person name="Lopez-Cortes N."/>
            <person name="Al-Ramahi Y."/>
            <person name="Guerrero C."/>
            <person name="Acosta A."/>
            <person name="de Eugenio L.I."/>
            <person name="Martinez V."/>
            <person name="Marques S."/>
            <person name="Rojo F."/>
            <person name="Santero E."/>
            <person name="Genilloud O."/>
            <person name="Perez-Perez J."/>
            <person name="Rossello-Mora R."/>
            <person name="Ramos J.L."/>
        </authorList>
    </citation>
    <scope>NUCLEOTIDE SEQUENCE</scope>
</reference>
<accession>D9PNK8</accession>
<feature type="non-terminal residue" evidence="12">
    <location>
        <position position="1"/>
    </location>
</feature>
<evidence type="ECO:0000256" key="4">
    <source>
        <dbReference type="ARBA" id="ARBA00022741"/>
    </source>
</evidence>